<protein>
    <submittedName>
        <fullName evidence="1">Kinase-like protein</fullName>
    </submittedName>
</protein>
<reference evidence="1" key="2">
    <citation type="journal article" date="2020" name="Nat. Commun.">
        <title>Large-scale genome sequencing of mycorrhizal fungi provides insights into the early evolution of symbiotic traits.</title>
        <authorList>
            <person name="Miyauchi S."/>
            <person name="Kiss E."/>
            <person name="Kuo A."/>
            <person name="Drula E."/>
            <person name="Kohler A."/>
            <person name="Sanchez-Garcia M."/>
            <person name="Morin E."/>
            <person name="Andreopoulos B."/>
            <person name="Barry K.W."/>
            <person name="Bonito G."/>
            <person name="Buee M."/>
            <person name="Carver A."/>
            <person name="Chen C."/>
            <person name="Cichocki N."/>
            <person name="Clum A."/>
            <person name="Culley D."/>
            <person name="Crous P.W."/>
            <person name="Fauchery L."/>
            <person name="Girlanda M."/>
            <person name="Hayes R.D."/>
            <person name="Keri Z."/>
            <person name="LaButti K."/>
            <person name="Lipzen A."/>
            <person name="Lombard V."/>
            <person name="Magnuson J."/>
            <person name="Maillard F."/>
            <person name="Murat C."/>
            <person name="Nolan M."/>
            <person name="Ohm R.A."/>
            <person name="Pangilinan J."/>
            <person name="Pereira M.F."/>
            <person name="Perotto S."/>
            <person name="Peter M."/>
            <person name="Pfister S."/>
            <person name="Riley R."/>
            <person name="Sitrit Y."/>
            <person name="Stielow J.B."/>
            <person name="Szollosi G."/>
            <person name="Zifcakova L."/>
            <person name="Stursova M."/>
            <person name="Spatafora J.W."/>
            <person name="Tedersoo L."/>
            <person name="Vaario L.M."/>
            <person name="Yamada A."/>
            <person name="Yan M."/>
            <person name="Wang P."/>
            <person name="Xu J."/>
            <person name="Bruns T."/>
            <person name="Baldrian P."/>
            <person name="Vilgalys R."/>
            <person name="Dunand C."/>
            <person name="Henrissat B."/>
            <person name="Grigoriev I.V."/>
            <person name="Hibbett D."/>
            <person name="Nagy L.G."/>
            <person name="Martin F.M."/>
        </authorList>
    </citation>
    <scope>NUCLEOTIDE SEQUENCE</scope>
    <source>
        <strain evidence="1">P2</strain>
    </source>
</reference>
<organism evidence="1 2">
    <name type="scientific">Thelephora ganbajun</name>
    <name type="common">Ganba fungus</name>
    <dbReference type="NCBI Taxonomy" id="370292"/>
    <lineage>
        <taxon>Eukaryota</taxon>
        <taxon>Fungi</taxon>
        <taxon>Dikarya</taxon>
        <taxon>Basidiomycota</taxon>
        <taxon>Agaricomycotina</taxon>
        <taxon>Agaricomycetes</taxon>
        <taxon>Thelephorales</taxon>
        <taxon>Thelephoraceae</taxon>
        <taxon>Thelephora</taxon>
    </lineage>
</organism>
<comment type="caution">
    <text evidence="1">The sequence shown here is derived from an EMBL/GenBank/DDBJ whole genome shotgun (WGS) entry which is preliminary data.</text>
</comment>
<dbReference type="EMBL" id="MU118038">
    <property type="protein sequence ID" value="KAF9647228.1"/>
    <property type="molecule type" value="Genomic_DNA"/>
</dbReference>
<proteinExistence type="predicted"/>
<name>A0ACB6ZD68_THEGA</name>
<evidence type="ECO:0000313" key="1">
    <source>
        <dbReference type="EMBL" id="KAF9647228.1"/>
    </source>
</evidence>
<sequence length="202" mass="22600">MYSTETHHFGLVYEYMNGLDLRQYLRNEPNVGRLKLLTEIARSVNSLHDLDTVHGGLRMVNILVDNDGTPHIAGLGNAYVLSHSTAWMAEGRTSTNQLSRSRAPELAGLGMSPSVPSSTHPTKASDMCAFSVMAFEILTGQPPFYEMTEIAAAYSMLNGDRPPRPDHHEASDRVWYMIQRCWHKVPSKRMSVGEVINLLEIE</sequence>
<dbReference type="Proteomes" id="UP000886501">
    <property type="component" value="Unassembled WGS sequence"/>
</dbReference>
<accession>A0ACB6ZD68</accession>
<reference evidence="1" key="1">
    <citation type="submission" date="2019-10" db="EMBL/GenBank/DDBJ databases">
        <authorList>
            <consortium name="DOE Joint Genome Institute"/>
            <person name="Kuo A."/>
            <person name="Miyauchi S."/>
            <person name="Kiss E."/>
            <person name="Drula E."/>
            <person name="Kohler A."/>
            <person name="Sanchez-Garcia M."/>
            <person name="Andreopoulos B."/>
            <person name="Barry K.W."/>
            <person name="Bonito G."/>
            <person name="Buee M."/>
            <person name="Carver A."/>
            <person name="Chen C."/>
            <person name="Cichocki N."/>
            <person name="Clum A."/>
            <person name="Culley D."/>
            <person name="Crous P.W."/>
            <person name="Fauchery L."/>
            <person name="Girlanda M."/>
            <person name="Hayes R."/>
            <person name="Keri Z."/>
            <person name="Labutti K."/>
            <person name="Lipzen A."/>
            <person name="Lombard V."/>
            <person name="Magnuson J."/>
            <person name="Maillard F."/>
            <person name="Morin E."/>
            <person name="Murat C."/>
            <person name="Nolan M."/>
            <person name="Ohm R."/>
            <person name="Pangilinan J."/>
            <person name="Pereira M."/>
            <person name="Perotto S."/>
            <person name="Peter M."/>
            <person name="Riley R."/>
            <person name="Sitrit Y."/>
            <person name="Stielow B."/>
            <person name="Szollosi G."/>
            <person name="Zifcakova L."/>
            <person name="Stursova M."/>
            <person name="Spatafora J.W."/>
            <person name="Tedersoo L."/>
            <person name="Vaario L.-M."/>
            <person name="Yamada A."/>
            <person name="Yan M."/>
            <person name="Wang P."/>
            <person name="Xu J."/>
            <person name="Bruns T."/>
            <person name="Baldrian P."/>
            <person name="Vilgalys R."/>
            <person name="Henrissat B."/>
            <person name="Grigoriev I.V."/>
            <person name="Hibbett D."/>
            <person name="Nagy L.G."/>
            <person name="Martin F.M."/>
        </authorList>
    </citation>
    <scope>NUCLEOTIDE SEQUENCE</scope>
    <source>
        <strain evidence="1">P2</strain>
    </source>
</reference>
<evidence type="ECO:0000313" key="2">
    <source>
        <dbReference type="Proteomes" id="UP000886501"/>
    </source>
</evidence>
<gene>
    <name evidence="1" type="ORF">BDM02DRAFT_2733571</name>
</gene>
<keyword evidence="2" id="KW-1185">Reference proteome</keyword>